<organism evidence="2 3">
    <name type="scientific">candidate division KSB3 bacterium</name>
    <dbReference type="NCBI Taxonomy" id="2044937"/>
    <lineage>
        <taxon>Bacteria</taxon>
        <taxon>candidate division KSB3</taxon>
    </lineage>
</organism>
<dbReference type="Proteomes" id="UP000649604">
    <property type="component" value="Unassembled WGS sequence"/>
</dbReference>
<feature type="transmembrane region" description="Helical" evidence="1">
    <location>
        <begin position="32"/>
        <end position="52"/>
    </location>
</feature>
<keyword evidence="1" id="KW-1133">Transmembrane helix</keyword>
<feature type="transmembrane region" description="Helical" evidence="1">
    <location>
        <begin position="371"/>
        <end position="391"/>
    </location>
</feature>
<sequence length="623" mass="71080">MIVSMVLLIGALLVCCYLPAFALFHPRSQPVSLAHVWVYIAVGLGSLGGLTVCTKAAGMDLRASVIPGIVLSIYTLVRHGHKCVPQIQLGPYNRHTVLAISLSAIYLLHILLPGIVMGRGSYPAGFFNVDTAYYLGQIHEFIQSQSWPPPSLSFVGAARWYHYGSQGVCALLAILTGFAPHTSAFLIYMPLLTLGIVSGAWLIVDEYHPHKSLLWIGILLLLFADFYPIRALYMIVYRSFSNIRALGNFRELLLSPEVFDHGYPMLSGQFGLFAAVLLLYCLQQFEFPARQRLAAFTVGILIIFKSSYFLVLGVGFGVWSLLDFFRRRNVKVLVSPLTALLVAVVLQVISHTTQLFSLVVAPWQFFLDKEYLFNTFGTFIIYALPIVVIFFTSQAKWFPQRLWRYWAFIVPPMVFVNIFSLVKLLKEPEFTTHTLFQMLYLLPLFFGMFVFAGIRSQWSTLDRRVRRLTVFLVVFATMAPVSHTLLHAAIPLVAPSYGHEYVDNRALAEALATISVQGSVIVTNDFRYPAQNYRRDLRQLQFPALFGHQAYAINFTYEWYPDSEERLRRQQAFRQSGWNVAWERWAKELGWTHLVIHRDSPHPESIPLPRIFENKEYQVYTFE</sequence>
<gene>
    <name evidence="2" type="ORF">GF339_09275</name>
</gene>
<name>A0A9D5Q5F1_9BACT</name>
<comment type="caution">
    <text evidence="2">The sequence shown here is derived from an EMBL/GenBank/DDBJ whole genome shotgun (WGS) entry which is preliminary data.</text>
</comment>
<dbReference type="AlphaFoldDB" id="A0A9D5Q5F1"/>
<feature type="transmembrane region" description="Helical" evidence="1">
    <location>
        <begin position="213"/>
        <end position="236"/>
    </location>
</feature>
<evidence type="ECO:0000256" key="1">
    <source>
        <dbReference type="SAM" id="Phobius"/>
    </source>
</evidence>
<feature type="transmembrane region" description="Helical" evidence="1">
    <location>
        <begin position="185"/>
        <end position="204"/>
    </location>
</feature>
<feature type="transmembrane region" description="Helical" evidence="1">
    <location>
        <begin position="97"/>
        <end position="116"/>
    </location>
</feature>
<feature type="transmembrane region" description="Helical" evidence="1">
    <location>
        <begin position="294"/>
        <end position="319"/>
    </location>
</feature>
<feature type="transmembrane region" description="Helical" evidence="1">
    <location>
        <begin position="160"/>
        <end position="179"/>
    </location>
</feature>
<keyword evidence="1" id="KW-0472">Membrane</keyword>
<proteinExistence type="predicted"/>
<feature type="transmembrane region" description="Helical" evidence="1">
    <location>
        <begin position="468"/>
        <end position="490"/>
    </location>
</feature>
<feature type="transmembrane region" description="Helical" evidence="1">
    <location>
        <begin position="339"/>
        <end position="359"/>
    </location>
</feature>
<feature type="transmembrane region" description="Helical" evidence="1">
    <location>
        <begin position="403"/>
        <end position="422"/>
    </location>
</feature>
<feature type="transmembrane region" description="Helical" evidence="1">
    <location>
        <begin position="262"/>
        <end position="282"/>
    </location>
</feature>
<feature type="transmembrane region" description="Helical" evidence="1">
    <location>
        <begin position="434"/>
        <end position="456"/>
    </location>
</feature>
<evidence type="ECO:0000313" key="2">
    <source>
        <dbReference type="EMBL" id="MBD3324764.1"/>
    </source>
</evidence>
<evidence type="ECO:0000313" key="3">
    <source>
        <dbReference type="Proteomes" id="UP000649604"/>
    </source>
</evidence>
<accession>A0A9D5Q5F1</accession>
<keyword evidence="1" id="KW-0812">Transmembrane</keyword>
<reference evidence="2" key="1">
    <citation type="submission" date="2019-11" db="EMBL/GenBank/DDBJ databases">
        <title>Microbial mats filling the niche in hypersaline microbial mats.</title>
        <authorList>
            <person name="Wong H.L."/>
            <person name="Macleod F.I."/>
            <person name="White R.A. III"/>
            <person name="Burns B.P."/>
        </authorList>
    </citation>
    <scope>NUCLEOTIDE SEQUENCE</scope>
    <source>
        <strain evidence="2">Rbin_158</strain>
    </source>
</reference>
<protein>
    <submittedName>
        <fullName evidence="2">Uncharacterized protein</fullName>
    </submittedName>
</protein>
<dbReference type="EMBL" id="WJJP01000292">
    <property type="protein sequence ID" value="MBD3324764.1"/>
    <property type="molecule type" value="Genomic_DNA"/>
</dbReference>